<dbReference type="AlphaFoldDB" id="A0A1L0C2D0"/>
<dbReference type="InterPro" id="IPR013752">
    <property type="entry name" value="KPA_reductase"/>
</dbReference>
<dbReference type="GO" id="GO:0005737">
    <property type="term" value="C:cytoplasm"/>
    <property type="evidence" value="ECO:0007669"/>
    <property type="project" value="TreeGrafter"/>
</dbReference>
<feature type="compositionally biased region" description="Low complexity" evidence="2">
    <location>
        <begin position="805"/>
        <end position="821"/>
    </location>
</feature>
<feature type="compositionally biased region" description="Polar residues" evidence="2">
    <location>
        <begin position="773"/>
        <end position="782"/>
    </location>
</feature>
<keyword evidence="1" id="KW-0175">Coiled coil</keyword>
<dbReference type="Proteomes" id="UP000182259">
    <property type="component" value="Chromosome V"/>
</dbReference>
<gene>
    <name evidence="4" type="ORF">SAMEA4029009_CIC11G00000003055</name>
</gene>
<sequence>MVDPLLDPAAPISWLSLHLDLGVFTPNILVPTVQHLPSSAKYDVVLVSVNNLQAFQSICEQLVPYINPDTLIVVESTGYVHLEPFVQLSLAKFSKMSVCSIMYESDVKRVPGSNNFLHRMLGTDHRIYVGTSSSDSSTSMTNARDLSIFTKFYKVLQMVQEDLKGNISLLKLTNPREFMTYQWKLALPRVVLNSISVIFEEPYPQNLEKQILAKPLITGLVNEVFKVIKKMDCKLVKGFENESNLLKNWQKYFPVSNEQSTPLYAESNSLFYRFYHQQEIDVDLLLLQPILLGDDHGVRTPYLENLYSILCQLNKMNIADNSLFFTRKVPGYEGKMNELNVLTGDLANLRIEKQKADSSYQETLVLLKQIEGSISQKRKAHESAIKDFELRSSDHQAKLLQFDTIRSEQERAIADMDARLQMKHRELDQLNSQIADAQNAARIHQEPVTQPTHVLNHVQHQNQAVPSEEKGPVHKEVVDQLKGKSVQVHDTPDLSDLSDIAIYGAALNGEQHVPKEALQHEQAAMNSQETGQDPARVRELELERREQMLIERERDLEQARMNMGPDENYNGNQNYNGGYNGNQNFNGNYNGNQNFNNNQNYNGIQNYNPNPNTNGMQTFGNNYSNNNYAGGYGQQANGNVNYGNNYNGRSQSQAHSLTTGQRPPTNDGYFDQKPPHGLPSNGFPQNTLPSTLRNPQRYQNGQQPQHAPNSNAPRQRLSSMRSFQDPNQMGMQQQYQSQAFGMNQMNAPQQMSNGPHQMQGNGSMMNQQVSSRVSSAQGYQSKGKNRRSAFPDQALNIDYGGRGGMPMPAASSASNPGAPANKNKHRSMMPGQMGGATSPSVQQRKSMSGVPVMPTNNLLRPPQTGSESASNSSNMDESPKTSTPDSLNNITIEVPAYNDAAAKPLGGLAPTQQEKKKKKGFLRKG</sequence>
<evidence type="ECO:0000313" key="5">
    <source>
        <dbReference type="Proteomes" id="UP000182259"/>
    </source>
</evidence>
<protein>
    <submittedName>
        <fullName evidence="4">CIC11C00000003055</fullName>
    </submittedName>
</protein>
<feature type="compositionally biased region" description="Basic residues" evidence="2">
    <location>
        <begin position="915"/>
        <end position="925"/>
    </location>
</feature>
<dbReference type="EMBL" id="LT635768">
    <property type="protein sequence ID" value="SGZ56930.1"/>
    <property type="molecule type" value="Genomic_DNA"/>
</dbReference>
<feature type="compositionally biased region" description="Polar residues" evidence="2">
    <location>
        <begin position="835"/>
        <end position="846"/>
    </location>
</feature>
<evidence type="ECO:0000313" key="4">
    <source>
        <dbReference type="EMBL" id="SGZ56930.1"/>
    </source>
</evidence>
<accession>A0A1L0C2D0</accession>
<dbReference type="SUPFAM" id="SSF48179">
    <property type="entry name" value="6-phosphogluconate dehydrogenase C-terminal domain-like"/>
    <property type="match status" value="1"/>
</dbReference>
<evidence type="ECO:0000256" key="1">
    <source>
        <dbReference type="SAM" id="Coils"/>
    </source>
</evidence>
<dbReference type="InterPro" id="IPR008927">
    <property type="entry name" value="6-PGluconate_DH-like_C_sf"/>
</dbReference>
<dbReference type="Gene3D" id="1.10.1040.10">
    <property type="entry name" value="N-(1-d-carboxylethyl)-l-norvaline Dehydrogenase, domain 2"/>
    <property type="match status" value="1"/>
</dbReference>
<reference evidence="5" key="1">
    <citation type="submission" date="2016-10" db="EMBL/GenBank/DDBJ databases">
        <authorList>
            <person name="Geijer C."/>
            <person name="Jareborg N."/>
            <person name="Dainat J."/>
        </authorList>
    </citation>
    <scope>NUCLEOTIDE SEQUENCE [LARGE SCALE GENOMIC DNA]</scope>
    <source>
        <strain evidence="5">PYCC 4715</strain>
    </source>
</reference>
<feature type="region of interest" description="Disordered" evidence="2">
    <location>
        <begin position="564"/>
        <end position="719"/>
    </location>
</feature>
<feature type="compositionally biased region" description="Low complexity" evidence="2">
    <location>
        <begin position="568"/>
        <end position="648"/>
    </location>
</feature>
<dbReference type="Pfam" id="PF08546">
    <property type="entry name" value="ApbA_C"/>
    <property type="match status" value="1"/>
</dbReference>
<evidence type="ECO:0000259" key="3">
    <source>
        <dbReference type="Pfam" id="PF08546"/>
    </source>
</evidence>
<dbReference type="InterPro" id="IPR051402">
    <property type="entry name" value="KPR-Related"/>
</dbReference>
<feature type="compositionally biased region" description="Polar residues" evidence="2">
    <location>
        <begin position="854"/>
        <end position="891"/>
    </location>
</feature>
<name>A0A1L0C2D0_9ASCO</name>
<dbReference type="PANTHER" id="PTHR21708:SF25">
    <property type="entry name" value="PROTEIN PAM1-RELATED"/>
    <property type="match status" value="1"/>
</dbReference>
<feature type="domain" description="Ketopantoate reductase C-terminal" evidence="3">
    <location>
        <begin position="178"/>
        <end position="310"/>
    </location>
</feature>
<feature type="compositionally biased region" description="Polar residues" evidence="2">
    <location>
        <begin position="649"/>
        <end position="664"/>
    </location>
</feature>
<organism evidence="4 5">
    <name type="scientific">Sungouiella intermedia</name>
    <dbReference type="NCBI Taxonomy" id="45354"/>
    <lineage>
        <taxon>Eukaryota</taxon>
        <taxon>Fungi</taxon>
        <taxon>Dikarya</taxon>
        <taxon>Ascomycota</taxon>
        <taxon>Saccharomycotina</taxon>
        <taxon>Pichiomycetes</taxon>
        <taxon>Metschnikowiaceae</taxon>
        <taxon>Sungouiella</taxon>
    </lineage>
</organism>
<evidence type="ECO:0000256" key="2">
    <source>
        <dbReference type="SAM" id="MobiDB-lite"/>
    </source>
</evidence>
<proteinExistence type="predicted"/>
<feature type="coiled-coil region" evidence="1">
    <location>
        <begin position="413"/>
        <end position="440"/>
    </location>
</feature>
<feature type="region of interest" description="Disordered" evidence="2">
    <location>
        <begin position="773"/>
        <end position="925"/>
    </location>
</feature>
<feature type="compositionally biased region" description="Polar residues" evidence="2">
    <location>
        <begin position="682"/>
        <end position="719"/>
    </location>
</feature>
<dbReference type="PANTHER" id="PTHR21708">
    <property type="entry name" value="PROBABLE 2-DEHYDROPANTOATE 2-REDUCTASE"/>
    <property type="match status" value="1"/>
</dbReference>
<dbReference type="InterPro" id="IPR013328">
    <property type="entry name" value="6PGD_dom2"/>
</dbReference>